<dbReference type="InterPro" id="IPR005378">
    <property type="entry name" value="Vps35"/>
</dbReference>
<organism evidence="2 3">
    <name type="scientific">Nesidiocoris tenuis</name>
    <dbReference type="NCBI Taxonomy" id="355587"/>
    <lineage>
        <taxon>Eukaryota</taxon>
        <taxon>Metazoa</taxon>
        <taxon>Ecdysozoa</taxon>
        <taxon>Arthropoda</taxon>
        <taxon>Hexapoda</taxon>
        <taxon>Insecta</taxon>
        <taxon>Pterygota</taxon>
        <taxon>Neoptera</taxon>
        <taxon>Paraneoptera</taxon>
        <taxon>Hemiptera</taxon>
        <taxon>Heteroptera</taxon>
        <taxon>Panheteroptera</taxon>
        <taxon>Cimicomorpha</taxon>
        <taxon>Miridae</taxon>
        <taxon>Dicyphina</taxon>
        <taxon>Nesidiocoris</taxon>
    </lineage>
</organism>
<protein>
    <submittedName>
        <fullName evidence="2">Uncharacterized protein</fullName>
    </submittedName>
</protein>
<name>A0A6H5HFE5_9HEMI</name>
<proteinExistence type="predicted"/>
<dbReference type="EMBL" id="CADCXU010028234">
    <property type="protein sequence ID" value="CAB0014882.1"/>
    <property type="molecule type" value="Genomic_DNA"/>
</dbReference>
<dbReference type="GO" id="GO:0030906">
    <property type="term" value="C:retromer, cargo-selective complex"/>
    <property type="evidence" value="ECO:0007669"/>
    <property type="project" value="InterPro"/>
</dbReference>
<dbReference type="GO" id="GO:0006886">
    <property type="term" value="P:intracellular protein transport"/>
    <property type="evidence" value="ECO:0007669"/>
    <property type="project" value="TreeGrafter"/>
</dbReference>
<dbReference type="OrthoDB" id="10258141at2759"/>
<sequence>MNKLWVRMQHQGHSRERERREKEREELRLLVGTNLVRLSQLESITLDRYSK</sequence>
<evidence type="ECO:0000313" key="3">
    <source>
        <dbReference type="Proteomes" id="UP000479000"/>
    </source>
</evidence>
<feature type="region of interest" description="Disordered" evidence="1">
    <location>
        <begin position="1"/>
        <end position="21"/>
    </location>
</feature>
<dbReference type="GO" id="GO:0042147">
    <property type="term" value="P:retrograde transport, endosome to Golgi"/>
    <property type="evidence" value="ECO:0007669"/>
    <property type="project" value="InterPro"/>
</dbReference>
<dbReference type="PANTHER" id="PTHR11099:SF0">
    <property type="entry name" value="VACUOLAR PROTEIN SORTING-ASSOCIATED PROTEIN 35"/>
    <property type="match status" value="1"/>
</dbReference>
<gene>
    <name evidence="2" type="ORF">NTEN_LOCUS19285</name>
</gene>
<evidence type="ECO:0000313" key="2">
    <source>
        <dbReference type="EMBL" id="CAB0014882.1"/>
    </source>
</evidence>
<dbReference type="GO" id="GO:0005770">
    <property type="term" value="C:late endosome"/>
    <property type="evidence" value="ECO:0007669"/>
    <property type="project" value="TreeGrafter"/>
</dbReference>
<dbReference type="PANTHER" id="PTHR11099">
    <property type="entry name" value="VACUOLAR SORTING PROTEIN 35"/>
    <property type="match status" value="1"/>
</dbReference>
<dbReference type="GO" id="GO:0005829">
    <property type="term" value="C:cytosol"/>
    <property type="evidence" value="ECO:0007669"/>
    <property type="project" value="GOC"/>
</dbReference>
<dbReference type="Pfam" id="PF03635">
    <property type="entry name" value="Vps35"/>
    <property type="match status" value="1"/>
</dbReference>
<dbReference type="Proteomes" id="UP000479000">
    <property type="component" value="Unassembled WGS sequence"/>
</dbReference>
<evidence type="ECO:0000256" key="1">
    <source>
        <dbReference type="SAM" id="MobiDB-lite"/>
    </source>
</evidence>
<feature type="non-terminal residue" evidence="2">
    <location>
        <position position="51"/>
    </location>
</feature>
<dbReference type="AlphaFoldDB" id="A0A6H5HFE5"/>
<accession>A0A6H5HFE5</accession>
<reference evidence="2 3" key="1">
    <citation type="submission" date="2020-02" db="EMBL/GenBank/DDBJ databases">
        <authorList>
            <person name="Ferguson B K."/>
        </authorList>
    </citation>
    <scope>NUCLEOTIDE SEQUENCE [LARGE SCALE GENOMIC DNA]</scope>
</reference>
<keyword evidence="3" id="KW-1185">Reference proteome</keyword>